<keyword evidence="13" id="KW-1185">Reference proteome</keyword>
<dbReference type="InterPro" id="IPR005844">
    <property type="entry name" value="A-D-PHexomutase_a/b/a-I"/>
</dbReference>
<evidence type="ECO:0000313" key="12">
    <source>
        <dbReference type="EMBL" id="KZX15770.1"/>
    </source>
</evidence>
<dbReference type="InterPro" id="IPR005845">
    <property type="entry name" value="A-D-PHexomutase_a/b/a-II"/>
</dbReference>
<name>A0A166DMW1_9EURY</name>
<comment type="caution">
    <text evidence="12">The sequence shown here is derived from an EMBL/GenBank/DDBJ whole genome shotgun (WGS) entry which is preliminary data.</text>
</comment>
<dbReference type="Pfam" id="PF02879">
    <property type="entry name" value="PGM_PMM_II"/>
    <property type="match status" value="1"/>
</dbReference>
<dbReference type="STRING" id="47311.MBCUT_12730"/>
<dbReference type="SUPFAM" id="SSF55957">
    <property type="entry name" value="Phosphoglucomutase, C-terminal domain"/>
    <property type="match status" value="1"/>
</dbReference>
<dbReference type="PANTHER" id="PTHR43771:SF1">
    <property type="entry name" value="PHOSPHOMANNOMUTASE"/>
    <property type="match status" value="1"/>
</dbReference>
<proteinExistence type="inferred from homology"/>
<dbReference type="PROSITE" id="PS00710">
    <property type="entry name" value="PGM_PMM"/>
    <property type="match status" value="1"/>
</dbReference>
<dbReference type="EMBL" id="LWMW01000108">
    <property type="protein sequence ID" value="KZX15770.1"/>
    <property type="molecule type" value="Genomic_DNA"/>
</dbReference>
<protein>
    <submittedName>
        <fullName evidence="12">Phosphoglucosamine mutase</fullName>
        <ecNumber evidence="12">5.4.2.10</ecNumber>
    </submittedName>
</protein>
<organism evidence="12 13">
    <name type="scientific">Methanobrevibacter cuticularis</name>
    <dbReference type="NCBI Taxonomy" id="47311"/>
    <lineage>
        <taxon>Archaea</taxon>
        <taxon>Methanobacteriati</taxon>
        <taxon>Methanobacteriota</taxon>
        <taxon>Methanomada group</taxon>
        <taxon>Methanobacteria</taxon>
        <taxon>Methanobacteriales</taxon>
        <taxon>Methanobacteriaceae</taxon>
        <taxon>Methanobrevibacter</taxon>
    </lineage>
</organism>
<dbReference type="Pfam" id="PF02880">
    <property type="entry name" value="PGM_PMM_III"/>
    <property type="match status" value="1"/>
</dbReference>
<dbReference type="Gene3D" id="3.30.310.50">
    <property type="entry name" value="Alpha-D-phosphohexomutase, C-terminal domain"/>
    <property type="match status" value="1"/>
</dbReference>
<dbReference type="Gene3D" id="3.40.120.10">
    <property type="entry name" value="Alpha-D-Glucose-1,6-Bisphosphate, subunit A, domain 3"/>
    <property type="match status" value="3"/>
</dbReference>
<feature type="domain" description="Alpha-D-phosphohexomutase alpha/beta/alpha" evidence="9">
    <location>
        <begin position="6"/>
        <end position="131"/>
    </location>
</feature>
<keyword evidence="3" id="KW-0597">Phosphoprotein</keyword>
<reference evidence="12 13" key="1">
    <citation type="submission" date="2016-04" db="EMBL/GenBank/DDBJ databases">
        <title>Genome sequence of Methanobrevibacter cuticularis DSM 11139.</title>
        <authorList>
            <person name="Poehlein A."/>
            <person name="Seedorf H."/>
            <person name="Daniel R."/>
        </authorList>
    </citation>
    <scope>NUCLEOTIDE SEQUENCE [LARGE SCALE GENOMIC DNA]</scope>
    <source>
        <strain evidence="12 13">DSM 11139</strain>
    </source>
</reference>
<dbReference type="GO" id="GO:0005975">
    <property type="term" value="P:carbohydrate metabolic process"/>
    <property type="evidence" value="ECO:0007669"/>
    <property type="project" value="InterPro"/>
</dbReference>
<dbReference type="InterPro" id="IPR005843">
    <property type="entry name" value="A-D-PHexomutase_C"/>
</dbReference>
<dbReference type="InterPro" id="IPR036900">
    <property type="entry name" value="A-D-PHexomutase_C_sf"/>
</dbReference>
<dbReference type="GO" id="GO:0008966">
    <property type="term" value="F:phosphoglucosamine mutase activity"/>
    <property type="evidence" value="ECO:0007669"/>
    <property type="project" value="UniProtKB-EC"/>
</dbReference>
<dbReference type="FunFam" id="3.40.120.10:FF:000003">
    <property type="entry name" value="Phosphoglucosamine mutase"/>
    <property type="match status" value="1"/>
</dbReference>
<dbReference type="InterPro" id="IPR016055">
    <property type="entry name" value="A-D-PHexomutase_a/b/a-I/II/III"/>
</dbReference>
<dbReference type="FunFam" id="3.40.120.10:FF:000001">
    <property type="entry name" value="Phosphoglucosamine mutase"/>
    <property type="match status" value="1"/>
</dbReference>
<evidence type="ECO:0000313" key="13">
    <source>
        <dbReference type="Proteomes" id="UP000077275"/>
    </source>
</evidence>
<keyword evidence="5 7" id="KW-0460">Magnesium</keyword>
<evidence type="ECO:0000259" key="8">
    <source>
        <dbReference type="Pfam" id="PF00408"/>
    </source>
</evidence>
<dbReference type="InterPro" id="IPR005846">
    <property type="entry name" value="A-D-PHexomutase_a/b/a-III"/>
</dbReference>
<dbReference type="Pfam" id="PF02878">
    <property type="entry name" value="PGM_PMM_I"/>
    <property type="match status" value="1"/>
</dbReference>
<feature type="domain" description="Alpha-D-phosphohexomutase C-terminal" evidence="8">
    <location>
        <begin position="373"/>
        <end position="441"/>
    </location>
</feature>
<feature type="domain" description="Alpha-D-phosphohexomutase alpha/beta/alpha" evidence="11">
    <location>
        <begin position="258"/>
        <end position="365"/>
    </location>
</feature>
<evidence type="ECO:0000256" key="3">
    <source>
        <dbReference type="ARBA" id="ARBA00022553"/>
    </source>
</evidence>
<evidence type="ECO:0000256" key="1">
    <source>
        <dbReference type="ARBA" id="ARBA00001946"/>
    </source>
</evidence>
<dbReference type="CDD" id="cd03087">
    <property type="entry name" value="PGM_like1"/>
    <property type="match status" value="1"/>
</dbReference>
<gene>
    <name evidence="12" type="primary">glmM_2</name>
    <name evidence="12" type="ORF">MBCUT_12730</name>
</gene>
<comment type="similarity">
    <text evidence="2 7">Belongs to the phosphohexose mutase family.</text>
</comment>
<dbReference type="OrthoDB" id="10363at2157"/>
<dbReference type="InterPro" id="IPR024086">
    <property type="entry name" value="GlmM_arc-type"/>
</dbReference>
<evidence type="ECO:0000256" key="6">
    <source>
        <dbReference type="ARBA" id="ARBA00023235"/>
    </source>
</evidence>
<comment type="cofactor">
    <cofactor evidence="1">
        <name>Mg(2+)</name>
        <dbReference type="ChEBI" id="CHEBI:18420"/>
    </cofactor>
</comment>
<sequence>MSIDKRLFGTFGVRRTANDILTPEFASRLAASYGTLIQGKIAIGGDTRTTTPMIKYAIIAGLLSSGCEVVDLGILPTPTVQYAVRKYYDGGIIVTASHNPPKYNGIKFVDSQGIGINDEDDIAIEKLYFDSQPKRASWENIGNLYTNDKIIDEYIEEVLFRVDVTAIKDAKLKVVLDCGSGAGCFTAPYILQKLGCDVITLNCQADGFFPGRDPEPIEANLGDLIATVKDLGADIGIAHDGDADRTICIDEKGNFILGDKTFTLVEKHMLKENNGGLIVTTVATSSAIYDIANEYNGKVIATAVGDLLVARKLMEENGLFGGEENGGLIFPDFVYGRDAGLTVAKILEIMAKEKRPISELVAELPVYYSEKMKIECADNIKQEVMDKIADEVSTLGYDIDTTDGVKIFKEDGWVIIRPSGTEPIFRCFSESDSQEKATEMAKWGIFLIEKYKNEK</sequence>
<evidence type="ECO:0000259" key="10">
    <source>
        <dbReference type="Pfam" id="PF02879"/>
    </source>
</evidence>
<keyword evidence="4 7" id="KW-0479">Metal-binding</keyword>
<accession>A0A166DMW1</accession>
<feature type="domain" description="Alpha-D-phosphohexomutase alpha/beta/alpha" evidence="10">
    <location>
        <begin position="152"/>
        <end position="253"/>
    </location>
</feature>
<dbReference type="EC" id="5.4.2.10" evidence="12"/>
<evidence type="ECO:0000256" key="7">
    <source>
        <dbReference type="RuleBase" id="RU004326"/>
    </source>
</evidence>
<dbReference type="InterPro" id="IPR016066">
    <property type="entry name" value="A-D-PHexomutase_CS"/>
</dbReference>
<evidence type="ECO:0000256" key="5">
    <source>
        <dbReference type="ARBA" id="ARBA00022842"/>
    </source>
</evidence>
<dbReference type="InterPro" id="IPR005841">
    <property type="entry name" value="Alpha-D-phosphohexomutase_SF"/>
</dbReference>
<dbReference type="AlphaFoldDB" id="A0A166DMW1"/>
<dbReference type="Pfam" id="PF00408">
    <property type="entry name" value="PGM_PMM_IV"/>
    <property type="match status" value="1"/>
</dbReference>
<evidence type="ECO:0000256" key="4">
    <source>
        <dbReference type="ARBA" id="ARBA00022723"/>
    </source>
</evidence>
<dbReference type="PANTHER" id="PTHR43771">
    <property type="entry name" value="PHOSPHOMANNOMUTASE"/>
    <property type="match status" value="1"/>
</dbReference>
<dbReference type="NCBIfam" id="TIGR03990">
    <property type="entry name" value="Arch_GlmM"/>
    <property type="match status" value="1"/>
</dbReference>
<dbReference type="PRINTS" id="PR00509">
    <property type="entry name" value="PGMPMM"/>
</dbReference>
<keyword evidence="6 12" id="KW-0413">Isomerase</keyword>
<evidence type="ECO:0000259" key="9">
    <source>
        <dbReference type="Pfam" id="PF02878"/>
    </source>
</evidence>
<dbReference type="SUPFAM" id="SSF53738">
    <property type="entry name" value="Phosphoglucomutase, first 3 domains"/>
    <property type="match status" value="3"/>
</dbReference>
<dbReference type="PATRIC" id="fig|47311.3.peg.1395"/>
<dbReference type="GO" id="GO:0000287">
    <property type="term" value="F:magnesium ion binding"/>
    <property type="evidence" value="ECO:0007669"/>
    <property type="project" value="InterPro"/>
</dbReference>
<evidence type="ECO:0000259" key="11">
    <source>
        <dbReference type="Pfam" id="PF02880"/>
    </source>
</evidence>
<dbReference type="RefSeq" id="WP_067259851.1">
    <property type="nucleotide sequence ID" value="NZ_LWMW01000108.1"/>
</dbReference>
<dbReference type="Proteomes" id="UP000077275">
    <property type="component" value="Unassembled WGS sequence"/>
</dbReference>
<evidence type="ECO:0000256" key="2">
    <source>
        <dbReference type="ARBA" id="ARBA00010231"/>
    </source>
</evidence>